<comment type="caution">
    <text evidence="1">The sequence shown here is derived from an EMBL/GenBank/DDBJ whole genome shotgun (WGS) entry which is preliminary data.</text>
</comment>
<reference evidence="1 2" key="1">
    <citation type="journal article" date="2024" name="G3 (Bethesda)">
        <title>Genome assembly of Hibiscus sabdariffa L. provides insights into metabolisms of medicinal natural products.</title>
        <authorList>
            <person name="Kim T."/>
        </authorList>
    </citation>
    <scope>NUCLEOTIDE SEQUENCE [LARGE SCALE GENOMIC DNA]</scope>
    <source>
        <strain evidence="1">TK-2024</strain>
        <tissue evidence="1">Old leaves</tissue>
    </source>
</reference>
<dbReference type="Proteomes" id="UP001472677">
    <property type="component" value="Unassembled WGS sequence"/>
</dbReference>
<protein>
    <submittedName>
        <fullName evidence="1">Uncharacterized protein</fullName>
    </submittedName>
</protein>
<dbReference type="EMBL" id="JBBPBM010000114">
    <property type="protein sequence ID" value="KAK8506727.1"/>
    <property type="molecule type" value="Genomic_DNA"/>
</dbReference>
<organism evidence="1 2">
    <name type="scientific">Hibiscus sabdariffa</name>
    <name type="common">roselle</name>
    <dbReference type="NCBI Taxonomy" id="183260"/>
    <lineage>
        <taxon>Eukaryota</taxon>
        <taxon>Viridiplantae</taxon>
        <taxon>Streptophyta</taxon>
        <taxon>Embryophyta</taxon>
        <taxon>Tracheophyta</taxon>
        <taxon>Spermatophyta</taxon>
        <taxon>Magnoliopsida</taxon>
        <taxon>eudicotyledons</taxon>
        <taxon>Gunneridae</taxon>
        <taxon>Pentapetalae</taxon>
        <taxon>rosids</taxon>
        <taxon>malvids</taxon>
        <taxon>Malvales</taxon>
        <taxon>Malvaceae</taxon>
        <taxon>Malvoideae</taxon>
        <taxon>Hibiscus</taxon>
    </lineage>
</organism>
<evidence type="ECO:0000313" key="2">
    <source>
        <dbReference type="Proteomes" id="UP001472677"/>
    </source>
</evidence>
<keyword evidence="2" id="KW-1185">Reference proteome</keyword>
<proteinExistence type="predicted"/>
<name>A0ABR2BIG0_9ROSI</name>
<sequence length="220" mass="24878">MLNKMGFSVKNKLYRIRTGSNSDFKVESKVCSFYHLFHDCIEIVHRNSFTIYSFIGRFSPSWLLADLKDQLVSGKFHGVFQELGDKIPRVIQSFTHNLEFARLFLPFGYLEYPHETISRPCSFAESIDGKDKKLEDNNAKENSFSAGYLSNLGSLDISIEECQPSNAKYGMVGESATPPGALLEALGTHLADSLQTMSFSSNRKRKAFPYQKKGVFRSCQ</sequence>
<evidence type="ECO:0000313" key="1">
    <source>
        <dbReference type="EMBL" id="KAK8506727.1"/>
    </source>
</evidence>
<gene>
    <name evidence="1" type="ORF">V6N12_002173</name>
</gene>
<accession>A0ABR2BIG0</accession>